<organism evidence="2 3">
    <name type="scientific">Diaphorina citri</name>
    <name type="common">Asian citrus psyllid</name>
    <dbReference type="NCBI Taxonomy" id="121845"/>
    <lineage>
        <taxon>Eukaryota</taxon>
        <taxon>Metazoa</taxon>
        <taxon>Ecdysozoa</taxon>
        <taxon>Arthropoda</taxon>
        <taxon>Hexapoda</taxon>
        <taxon>Insecta</taxon>
        <taxon>Pterygota</taxon>
        <taxon>Neoptera</taxon>
        <taxon>Paraneoptera</taxon>
        <taxon>Hemiptera</taxon>
        <taxon>Sternorrhyncha</taxon>
        <taxon>Psylloidea</taxon>
        <taxon>Psyllidae</taxon>
        <taxon>Diaphorininae</taxon>
        <taxon>Diaphorina</taxon>
    </lineage>
</organism>
<reference evidence="3" key="1">
    <citation type="submission" date="2025-08" db="UniProtKB">
        <authorList>
            <consortium name="RefSeq"/>
        </authorList>
    </citation>
    <scope>IDENTIFICATION</scope>
</reference>
<protein>
    <submittedName>
        <fullName evidence="3">Uncharacterized protein LOC113470838</fullName>
    </submittedName>
</protein>
<evidence type="ECO:0000313" key="2">
    <source>
        <dbReference type="Proteomes" id="UP000079169"/>
    </source>
</evidence>
<dbReference type="Proteomes" id="UP000079169">
    <property type="component" value="Unplaced"/>
</dbReference>
<feature type="region of interest" description="Disordered" evidence="1">
    <location>
        <begin position="147"/>
        <end position="212"/>
    </location>
</feature>
<dbReference type="PaxDb" id="121845-A0A3Q0JA30"/>
<sequence length="315" mass="34903">MSTKTERSPAFFSESLFYSKEKNDARRARLLHIHTADKTFSSCISIERELAPIVKISRIYQVQGGGNAFNLPGSVLSCRIDDFDGKCAFPKTEYSPAPRYQTTFEGATVCSYKIDYAVDCFVIETITLPDVDSVNVHADLAFGGTRCERKKTKTPSSSASVRLSQDSTAMSIQTPSVFTTSRETARSTKKKSKQDLSAKPTKTLVSKPVPPPPAVSIPLEDLHVSNVPLSRSFFQYTFSETAPGPENPDYVSDPAAAQKLYSRGLNHVDWTDAQWDRVLFSDETRVCLNSPDGRGKSCAHLRHTSLSVWKHTRCS</sequence>
<dbReference type="RefSeq" id="XP_026685367.1">
    <property type="nucleotide sequence ID" value="XM_026829566.1"/>
</dbReference>
<evidence type="ECO:0000313" key="3">
    <source>
        <dbReference type="RefSeq" id="XP_026685367.1"/>
    </source>
</evidence>
<accession>A0A3Q0JA30</accession>
<name>A0A3Q0JA30_DIACI</name>
<evidence type="ECO:0000256" key="1">
    <source>
        <dbReference type="SAM" id="MobiDB-lite"/>
    </source>
</evidence>
<gene>
    <name evidence="3" type="primary">LOC113470838</name>
</gene>
<proteinExistence type="predicted"/>
<dbReference type="KEGG" id="dci:113470838"/>
<keyword evidence="2" id="KW-1185">Reference proteome</keyword>
<feature type="compositionally biased region" description="Polar residues" evidence="1">
    <location>
        <begin position="154"/>
        <end position="182"/>
    </location>
</feature>
<dbReference type="GeneID" id="113470838"/>
<dbReference type="AlphaFoldDB" id="A0A3Q0JA30"/>